<keyword evidence="2" id="KW-1185">Reference proteome</keyword>
<evidence type="ECO:0000313" key="2">
    <source>
        <dbReference type="Proteomes" id="UP000005640"/>
    </source>
</evidence>
<dbReference type="Bgee" id="ENSG00000131778">
    <property type="expression patterns" value="Expressed in primordial germ cell in gonad and 160 other cell types or tissues"/>
</dbReference>
<dbReference type="SMR" id="A0A494C1F3"/>
<dbReference type="Ensembl" id="ENST00000650828.1">
    <property type="protein sequence ID" value="ENSP00000499019.1"/>
    <property type="gene ID" value="ENSG00000131778.20"/>
</dbReference>
<dbReference type="VEuPathDB" id="HostDB:ENSG00000131778"/>
<evidence type="ECO:0007829" key="3">
    <source>
        <dbReference type="PeptideAtlas" id="A0A494C1F3"/>
    </source>
</evidence>
<evidence type="ECO:0007829" key="4">
    <source>
        <dbReference type="ProteomicsDB" id="A0A494C1F3"/>
    </source>
</evidence>
<reference evidence="1" key="5">
    <citation type="submission" date="2025-09" db="UniProtKB">
        <authorList>
            <consortium name="Ensembl"/>
        </authorList>
    </citation>
    <scope>IDENTIFICATION</scope>
</reference>
<protein>
    <submittedName>
        <fullName evidence="1">Chromodomain helicase DNA binding protein 1 like</fullName>
    </submittedName>
</protein>
<dbReference type="OrthoDB" id="448448at2759"/>
<dbReference type="Proteomes" id="UP000005640">
    <property type="component" value="Chromosome 1"/>
</dbReference>
<dbReference type="HGNC" id="HGNC:1916">
    <property type="gene designation" value="CHD1L"/>
</dbReference>
<reference evidence="1 2" key="1">
    <citation type="journal article" date="2001" name="Nature">
        <title>Initial sequencing and analysis of the human genome.</title>
        <authorList>
            <consortium name="International Human Genome Sequencing Consortium"/>
            <person name="Lander E.S."/>
            <person name="Linton L.M."/>
            <person name="Birren B."/>
            <person name="Nusbaum C."/>
            <person name="Zody M.C."/>
            <person name="Baldwin J."/>
            <person name="Devon K."/>
            <person name="Dewar K."/>
            <person name="Doyle M."/>
            <person name="FitzHugh W."/>
            <person name="Funke R."/>
            <person name="Gage D."/>
            <person name="Harris K."/>
            <person name="Heaford A."/>
            <person name="Howland J."/>
            <person name="Kann L."/>
            <person name="Lehoczky J."/>
            <person name="LeVine R."/>
            <person name="McEwan P."/>
            <person name="McKernan K."/>
            <person name="Meldrim J."/>
            <person name="Mesirov J.P."/>
            <person name="Miranda C."/>
            <person name="Morris W."/>
            <person name="Naylor J."/>
            <person name="Raymond C."/>
            <person name="Rosetti M."/>
            <person name="Santos R."/>
            <person name="Sheridan A."/>
            <person name="Sougnez C."/>
            <person name="Stange-Thomann N."/>
            <person name="Stojanovic N."/>
            <person name="Subramanian A."/>
            <person name="Wyman D."/>
            <person name="Rogers J."/>
            <person name="Sulston J."/>
            <person name="Ainscough R."/>
            <person name="Beck S."/>
            <person name="Bentley D."/>
            <person name="Burton J."/>
            <person name="Clee C."/>
            <person name="Carter N."/>
            <person name="Coulson A."/>
            <person name="Deadman R."/>
            <person name="Deloukas P."/>
            <person name="Dunham A."/>
            <person name="Dunham I."/>
            <person name="Durbin R."/>
            <person name="French L."/>
            <person name="Grafham D."/>
            <person name="Gregory S."/>
            <person name="Hubbard T."/>
            <person name="Humphray S."/>
            <person name="Hunt A."/>
            <person name="Jones M."/>
            <person name="Lloyd C."/>
            <person name="McMurray A."/>
            <person name="Matthews L."/>
            <person name="Mercer S."/>
            <person name="Milne S."/>
            <person name="Mullikin J.C."/>
            <person name="Mungall A."/>
            <person name="Plumb R."/>
            <person name="Ross M."/>
            <person name="Shownkeen R."/>
            <person name="Sims S."/>
            <person name="Waterston R.H."/>
            <person name="Wilson R.K."/>
            <person name="Hillier L.W."/>
            <person name="McPherson J.D."/>
            <person name="Marra M.A."/>
            <person name="Mardis E.R."/>
            <person name="Fulton L.A."/>
            <person name="Chinwalla A.T."/>
            <person name="Pepin K.H."/>
            <person name="Gish W.R."/>
            <person name="Chissoe S.L."/>
            <person name="Wendl M.C."/>
            <person name="Delehaunty K.D."/>
            <person name="Miner T.L."/>
            <person name="Delehaunty A."/>
            <person name="Kramer J.B."/>
            <person name="Cook L.L."/>
            <person name="Fulton R.S."/>
            <person name="Johnson D.L."/>
            <person name="Minx P.J."/>
            <person name="Clifton S.W."/>
            <person name="Hawkins T."/>
            <person name="Branscomb E."/>
            <person name="Predki P."/>
            <person name="Richardson P."/>
            <person name="Wenning S."/>
            <person name="Slezak T."/>
            <person name="Doggett N."/>
            <person name="Cheng J.F."/>
            <person name="Olsen A."/>
            <person name="Lucas S."/>
            <person name="Elkin C."/>
            <person name="Uberbacher E."/>
            <person name="Frazier M."/>
            <person name="Gibbs R.A."/>
            <person name="Muzny D.M."/>
            <person name="Scherer S.E."/>
            <person name="Bouck J.B."/>
            <person name="Sodergren E.J."/>
            <person name="Worley K.C."/>
            <person name="Rives C.M."/>
            <person name="Gorrell J.H."/>
            <person name="Metzker M.L."/>
            <person name="Naylor S.L."/>
            <person name="Kucherlapati R.S."/>
            <person name="Nelson D.L."/>
            <person name="Weinstock G.M."/>
            <person name="Sakaki Y."/>
            <person name="Fujiyama A."/>
            <person name="Hattori M."/>
            <person name="Yada T."/>
            <person name="Toyoda A."/>
            <person name="Itoh T."/>
            <person name="Kawagoe C."/>
            <person name="Watanabe H."/>
            <person name="Totoki Y."/>
            <person name="Taylor T."/>
            <person name="Weissenbach J."/>
            <person name="Heilig R."/>
            <person name="Saurin W."/>
            <person name="Artiguenave F."/>
            <person name="Brottier P."/>
            <person name="Bruls T."/>
            <person name="Pelletier E."/>
            <person name="Robert C."/>
            <person name="Wincker P."/>
            <person name="Smith D.R."/>
            <person name="Doucette-Stamm L."/>
            <person name="Rubenfield M."/>
            <person name="Weinstock K."/>
            <person name="Lee H.M."/>
            <person name="Dubois J."/>
            <person name="Rosenthal A."/>
            <person name="Platzer M."/>
            <person name="Nyakatura G."/>
            <person name="Taudien S."/>
            <person name="Rump A."/>
            <person name="Yang H."/>
            <person name="Yu J."/>
            <person name="Wang J."/>
            <person name="Huang G."/>
            <person name="Gu J."/>
            <person name="Hood L."/>
            <person name="Rowen L."/>
            <person name="Madan A."/>
            <person name="Qin S."/>
            <person name="Davis R.W."/>
            <person name="Federspiel N.A."/>
            <person name="Abola A.P."/>
            <person name="Proctor M.J."/>
            <person name="Myers R.M."/>
            <person name="Schmutz J."/>
            <person name="Dickson M."/>
            <person name="Grimwood J."/>
            <person name="Cox D.R."/>
            <person name="Olson M.V."/>
            <person name="Kaul R."/>
            <person name="Raymond C."/>
            <person name="Shimizu N."/>
            <person name="Kawasaki K."/>
            <person name="Minoshima S."/>
            <person name="Evans G.A."/>
            <person name="Athanasiou M."/>
            <person name="Schultz R."/>
            <person name="Roe B.A."/>
            <person name="Chen F."/>
            <person name="Pan H."/>
            <person name="Ramser J."/>
            <person name="Lehrach H."/>
            <person name="Reinhardt R."/>
            <person name="McCombie W.R."/>
            <person name="de la Bastide M."/>
            <person name="Dedhia N."/>
            <person name="Blocker H."/>
            <person name="Hornischer K."/>
            <person name="Nordsiek G."/>
            <person name="Agarwala R."/>
            <person name="Aravind L."/>
            <person name="Bailey J.A."/>
            <person name="Bateman A."/>
            <person name="Batzoglou S."/>
            <person name="Birney E."/>
            <person name="Bork P."/>
            <person name="Brown D.G."/>
            <person name="Burge C.B."/>
            <person name="Cerutti L."/>
            <person name="Chen H.C."/>
            <person name="Church D."/>
            <person name="Clamp M."/>
            <person name="Copley R.R."/>
            <person name="Doerks T."/>
            <person name="Eddy S.R."/>
            <person name="Eichler E.E."/>
            <person name="Furey T.S."/>
            <person name="Galagan J."/>
            <person name="Gilbert J.G."/>
            <person name="Harmon C."/>
            <person name="Hayashizaki Y."/>
            <person name="Haussler D."/>
            <person name="Hermjakob H."/>
            <person name="Hokamp K."/>
            <person name="Jang W."/>
            <person name="Johnson L.S."/>
            <person name="Jones T.A."/>
            <person name="Kasif S."/>
            <person name="Kaspryzk A."/>
            <person name="Kennedy S."/>
            <person name="Kent W.J."/>
            <person name="Kitts P."/>
            <person name="Koonin E.V."/>
            <person name="Korf I."/>
            <person name="Kulp D."/>
            <person name="Lancet D."/>
            <person name="Lowe T.M."/>
            <person name="McLysaght A."/>
            <person name="Mikkelsen T."/>
            <person name="Moran J.V."/>
            <person name="Mulder N."/>
            <person name="Pollara V.J."/>
            <person name="Ponting C.P."/>
            <person name="Schuler G."/>
            <person name="Schultz J."/>
            <person name="Slater G."/>
            <person name="Smit A.F."/>
            <person name="Stupka E."/>
            <person name="Szustakowski J."/>
            <person name="Thierry-Mieg D."/>
            <person name="Thierry-Mieg J."/>
            <person name="Wagner L."/>
            <person name="Wallis J."/>
            <person name="Wheeler R."/>
            <person name="Williams A."/>
            <person name="Wolf Y.I."/>
            <person name="Wolfe K.H."/>
            <person name="Yang S.P."/>
            <person name="Yeh R.F."/>
            <person name="Collins F."/>
            <person name="Guyer M.S."/>
            <person name="Peterson J."/>
            <person name="Felsenfeld A."/>
            <person name="Wetterstrand K.A."/>
            <person name="Patrinos A."/>
            <person name="Morgan M.J."/>
            <person name="de Jong P."/>
            <person name="Catanese J.J."/>
            <person name="Osoegawa K."/>
            <person name="Shizuya H."/>
            <person name="Choi S."/>
            <person name="Chen Y.J."/>
        </authorList>
    </citation>
    <scope>NUCLEOTIDE SEQUENCE [LARGE SCALE GENOMIC DNA]</scope>
</reference>
<reference evidence="1" key="4">
    <citation type="submission" date="2025-08" db="UniProtKB">
        <authorList>
            <consortium name="Ensembl"/>
        </authorList>
    </citation>
    <scope>IDENTIFICATION</scope>
</reference>
<accession>A0A494C1F3</accession>
<dbReference type="ChiTaRS" id="CHD1L">
    <property type="organism name" value="human"/>
</dbReference>
<dbReference type="MassIVE" id="A0A494C1F3"/>
<evidence type="ECO:0000313" key="1">
    <source>
        <dbReference type="Ensembl" id="ENSP00000499019.1"/>
    </source>
</evidence>
<gene>
    <name evidence="1" type="primary">CHD1L</name>
</gene>
<proteinExistence type="evidence at protein level"/>
<sequence>MERAGATSRGGQAPGFLLRLHTEGRAEAARVQEQDLRQWGLTDLLQVFPV</sequence>
<dbReference type="EMBL" id="AC242426">
    <property type="status" value="NOT_ANNOTATED_CDS"/>
    <property type="molecule type" value="Genomic_DNA"/>
</dbReference>
<dbReference type="GeneTree" id="ENSGT00940000159402"/>
<dbReference type="AlphaFoldDB" id="A0A494C1F3"/>
<dbReference type="Ensembl" id="ENST00000650828.1">
    <property type="protein sequence ID" value="ENSP00000499019.1"/>
    <property type="gene ID" value="ENSG00000131778.21"/>
</dbReference>
<name>A0A494C1F3_HUMAN</name>
<reference evidence="1 2" key="2">
    <citation type="journal article" date="2004" name="Nature">
        <title>Finishing the euchromatic sequence of the human genome.</title>
        <authorList>
            <consortium name="International Human Genome Sequencing Consortium"/>
        </authorList>
    </citation>
    <scope>NUCLEOTIDE SEQUENCE [LARGE SCALE GENOMIC DNA]</scope>
</reference>
<reference evidence="1 2" key="3">
    <citation type="journal article" date="2006" name="Nature">
        <title>The DNA sequence and biological annotation of human chromosome 1.</title>
        <authorList>
            <person name="Gregory S.G."/>
            <person name="Barlow K.F."/>
            <person name="McLay K.E."/>
            <person name="Kaul R."/>
            <person name="Swarbreck D."/>
            <person name="Dunham A."/>
            <person name="Scott C.E."/>
            <person name="Howe K.L."/>
            <person name="Woodfine K."/>
            <person name="Spencer C.C."/>
            <person name="Jones M.C."/>
            <person name="Gillson C."/>
            <person name="Searle S."/>
            <person name="Zhou Y."/>
            <person name="Kokocinski F."/>
            <person name="McDonald L."/>
            <person name="Evans R."/>
            <person name="Phillips K."/>
            <person name="Atkinson A."/>
            <person name="Cooper R."/>
            <person name="Jones C."/>
            <person name="Hall R.E."/>
            <person name="Andrews T.D."/>
            <person name="Lloyd C."/>
            <person name="Ainscough R."/>
            <person name="Almeida J.P."/>
            <person name="Ambrose K.D."/>
            <person name="Anderson F."/>
            <person name="Andrew R.W."/>
            <person name="Ashwell R.I."/>
            <person name="Aubin K."/>
            <person name="Babbage A.K."/>
            <person name="Bagguley C.L."/>
            <person name="Bailey J."/>
            <person name="Beasley H."/>
            <person name="Bethel G."/>
            <person name="Bird C.P."/>
            <person name="Bray-Allen S."/>
            <person name="Brown J.Y."/>
            <person name="Brown A.J."/>
            <person name="Buckley D."/>
            <person name="Burton J."/>
            <person name="Bye J."/>
            <person name="Carder C."/>
            <person name="Chapman J.C."/>
            <person name="Clark S.Y."/>
            <person name="Clarke G."/>
            <person name="Clee C."/>
            <person name="Cobley V."/>
            <person name="Collier R.E."/>
            <person name="Corby N."/>
            <person name="Coville G.J."/>
            <person name="Davies J."/>
            <person name="Deadman R."/>
            <person name="Dunn M."/>
            <person name="Earthrowl M."/>
            <person name="Ellington A.G."/>
            <person name="Errington H."/>
            <person name="Frankish A."/>
            <person name="Frankland J."/>
            <person name="French L."/>
            <person name="Garner P."/>
            <person name="Garnett J."/>
            <person name="Gay L."/>
            <person name="Ghori M.R."/>
            <person name="Gibson R."/>
            <person name="Gilby L.M."/>
            <person name="Gillett W."/>
            <person name="Glithero R.J."/>
            <person name="Grafham D.V."/>
            <person name="Griffiths C."/>
            <person name="Griffiths-Jones S."/>
            <person name="Grocock R."/>
            <person name="Hammond S."/>
            <person name="Harrison E.S."/>
            <person name="Hart E."/>
            <person name="Haugen E."/>
            <person name="Heath P.D."/>
            <person name="Holmes S."/>
            <person name="Holt K."/>
            <person name="Howden P.J."/>
            <person name="Hunt A.R."/>
            <person name="Hunt S.E."/>
            <person name="Hunter G."/>
            <person name="Isherwood J."/>
            <person name="James R."/>
            <person name="Johnson C."/>
            <person name="Johnson D."/>
            <person name="Joy A."/>
            <person name="Kay M."/>
            <person name="Kershaw J.K."/>
            <person name="Kibukawa M."/>
            <person name="Kimberley A.M."/>
            <person name="King A."/>
            <person name="Knights A.J."/>
            <person name="Lad H."/>
            <person name="Laird G."/>
            <person name="Lawlor S."/>
            <person name="Leongamornlert D.A."/>
            <person name="Lloyd D.M."/>
            <person name="Loveland J."/>
            <person name="Lovell J."/>
            <person name="Lush M.J."/>
            <person name="Lyne R."/>
            <person name="Martin S."/>
            <person name="Mashreghi-Mohammadi M."/>
            <person name="Matthews L."/>
            <person name="Matthews N.S."/>
            <person name="McLaren S."/>
            <person name="Milne S."/>
            <person name="Mistry S."/>
            <person name="Moore M.J."/>
            <person name="Nickerson T."/>
            <person name="O'Dell C.N."/>
            <person name="Oliver K."/>
            <person name="Palmeiri A."/>
            <person name="Palmer S.A."/>
            <person name="Parker A."/>
            <person name="Patel D."/>
            <person name="Pearce A.V."/>
            <person name="Peck A.I."/>
            <person name="Pelan S."/>
            <person name="Phelps K."/>
            <person name="Phillimore B.J."/>
            <person name="Plumb R."/>
            <person name="Rajan J."/>
            <person name="Raymond C."/>
            <person name="Rouse G."/>
            <person name="Saenphimmachak C."/>
            <person name="Sehra H.K."/>
            <person name="Sheridan E."/>
            <person name="Shownkeen R."/>
            <person name="Sims S."/>
            <person name="Skuce C.D."/>
            <person name="Smith M."/>
            <person name="Steward C."/>
            <person name="Subramanian S."/>
            <person name="Sycamore N."/>
            <person name="Tracey A."/>
            <person name="Tromans A."/>
            <person name="Van Helmond Z."/>
            <person name="Wall M."/>
            <person name="Wallis J.M."/>
            <person name="White S."/>
            <person name="Whitehead S.L."/>
            <person name="Wilkinson J.E."/>
            <person name="Willey D.L."/>
            <person name="Williams H."/>
            <person name="Wilming L."/>
            <person name="Wray P.W."/>
            <person name="Wu Z."/>
            <person name="Coulson A."/>
            <person name="Vaudin M."/>
            <person name="Sulston J.E."/>
            <person name="Durbin R."/>
            <person name="Hubbard T."/>
            <person name="Wooster R."/>
            <person name="Dunham I."/>
            <person name="Carter N.P."/>
            <person name="McVean G."/>
            <person name="Ross M.T."/>
            <person name="Harrow J."/>
            <person name="Olson M.V."/>
            <person name="Beck S."/>
            <person name="Rogers J."/>
            <person name="Bentley D.R."/>
            <person name="Banerjee R."/>
            <person name="Bryant S.P."/>
            <person name="Burford D.C."/>
            <person name="Burrill W.D."/>
            <person name="Clegg S.M."/>
            <person name="Dhami P."/>
            <person name="Dovey O."/>
            <person name="Faulkner L.M."/>
            <person name="Gribble S.M."/>
            <person name="Langford C.F."/>
            <person name="Pandian R.D."/>
            <person name="Porter K.M."/>
            <person name="Prigmore E."/>
        </authorList>
    </citation>
    <scope>NUCLEOTIDE SEQUENCE [LARGE SCALE GENOMIC DNA]</scope>
</reference>
<organism evidence="1 2">
    <name type="scientific">Homo sapiens</name>
    <name type="common">Human</name>
    <dbReference type="NCBI Taxonomy" id="9606"/>
    <lineage>
        <taxon>Eukaryota</taxon>
        <taxon>Metazoa</taxon>
        <taxon>Chordata</taxon>
        <taxon>Craniata</taxon>
        <taxon>Vertebrata</taxon>
        <taxon>Euteleostomi</taxon>
        <taxon>Mammalia</taxon>
        <taxon>Eutheria</taxon>
        <taxon>Euarchontoglires</taxon>
        <taxon>Primates</taxon>
        <taxon>Haplorrhini</taxon>
        <taxon>Catarrhini</taxon>
        <taxon>Hominidae</taxon>
        <taxon>Homo</taxon>
    </lineage>
</organism>
<dbReference type="ExpressionAtlas" id="A0A494C1F3">
    <property type="expression patterns" value="baseline and differential"/>
</dbReference>
<keyword evidence="3 4" id="KW-1267">Proteomics identification</keyword>
<dbReference type="OpenTargets" id="ENSG00000131778"/>